<keyword evidence="2" id="KW-0315">Glutamine amidotransferase</keyword>
<proteinExistence type="predicted"/>
<feature type="domain" description="Glutamine amidotransferase type-2" evidence="3">
    <location>
        <begin position="9"/>
        <end position="302"/>
    </location>
</feature>
<keyword evidence="1 4" id="KW-0808">Transferase</keyword>
<keyword evidence="4" id="KW-0328">Glycosyltransferase</keyword>
<dbReference type="PANTHER" id="PTHR11907">
    <property type="entry name" value="AMIDOPHOSPHORIBOSYLTRANSFERASE"/>
    <property type="match status" value="1"/>
</dbReference>
<keyword evidence="5" id="KW-1185">Reference proteome</keyword>
<dbReference type="Gene3D" id="3.60.20.10">
    <property type="entry name" value="Glutamine Phosphoribosylpyrophosphate, subunit 1, domain 1"/>
    <property type="match status" value="1"/>
</dbReference>
<organism evidence="4 5">
    <name type="scientific">Ichthyobacterium seriolicida</name>
    <dbReference type="NCBI Taxonomy" id="242600"/>
    <lineage>
        <taxon>Bacteria</taxon>
        <taxon>Pseudomonadati</taxon>
        <taxon>Bacteroidota</taxon>
        <taxon>Flavobacteriia</taxon>
        <taxon>Flavobacteriales</taxon>
        <taxon>Ichthyobacteriaceae</taxon>
        <taxon>Ichthyobacterium</taxon>
    </lineage>
</organism>
<evidence type="ECO:0000313" key="4">
    <source>
        <dbReference type="EMBL" id="BAV94388.1"/>
    </source>
</evidence>
<gene>
    <name evidence="4" type="ORF">JBKA6_0375</name>
</gene>
<protein>
    <submittedName>
        <fullName evidence="4">Amidophosphoribosyltransferase</fullName>
    </submittedName>
</protein>
<dbReference type="KEGG" id="ise:JBKA6_0375"/>
<dbReference type="OrthoDB" id="9801213at2"/>
<dbReference type="InterPro" id="IPR000836">
    <property type="entry name" value="PRTase_dom"/>
</dbReference>
<accession>A0A1J1E2Y4</accession>
<evidence type="ECO:0000256" key="1">
    <source>
        <dbReference type="ARBA" id="ARBA00022679"/>
    </source>
</evidence>
<dbReference type="InterPro" id="IPR029055">
    <property type="entry name" value="Ntn_hydrolases_N"/>
</dbReference>
<evidence type="ECO:0000313" key="5">
    <source>
        <dbReference type="Proteomes" id="UP000243197"/>
    </source>
</evidence>
<name>A0A1J1E2Y4_9FLAO</name>
<dbReference type="SUPFAM" id="SSF53271">
    <property type="entry name" value="PRTase-like"/>
    <property type="match status" value="1"/>
</dbReference>
<dbReference type="CDD" id="cd06223">
    <property type="entry name" value="PRTases_typeI"/>
    <property type="match status" value="1"/>
</dbReference>
<evidence type="ECO:0000259" key="3">
    <source>
        <dbReference type="PROSITE" id="PS51278"/>
    </source>
</evidence>
<dbReference type="RefSeq" id="WP_096685327.1">
    <property type="nucleotide sequence ID" value="NZ_AP014564.1"/>
</dbReference>
<dbReference type="Proteomes" id="UP000243197">
    <property type="component" value="Chromosome"/>
</dbReference>
<dbReference type="GO" id="GO:0016757">
    <property type="term" value="F:glycosyltransferase activity"/>
    <property type="evidence" value="ECO:0007669"/>
    <property type="project" value="UniProtKB-KW"/>
</dbReference>
<dbReference type="EMBL" id="AP014564">
    <property type="protein sequence ID" value="BAV94388.1"/>
    <property type="molecule type" value="Genomic_DNA"/>
</dbReference>
<evidence type="ECO:0000256" key="2">
    <source>
        <dbReference type="ARBA" id="ARBA00022962"/>
    </source>
</evidence>
<dbReference type="SUPFAM" id="SSF56235">
    <property type="entry name" value="N-terminal nucleophile aminohydrolases (Ntn hydrolases)"/>
    <property type="match status" value="1"/>
</dbReference>
<dbReference type="PROSITE" id="PS51278">
    <property type="entry name" value="GATASE_TYPE_2"/>
    <property type="match status" value="1"/>
</dbReference>
<reference evidence="4 5" key="1">
    <citation type="submission" date="2014-03" db="EMBL/GenBank/DDBJ databases">
        <title>complete genome sequence of Flavobacteriaceae bacterium JBKA-6.</title>
        <authorList>
            <person name="Takano T."/>
            <person name="Nakamura Y."/>
            <person name="Takuma S."/>
            <person name="Yasuike M."/>
            <person name="Matsuyama T."/>
            <person name="Sakai T."/>
            <person name="Fujiwara A."/>
            <person name="Kimoto K."/>
            <person name="Fukuda Y."/>
            <person name="Kondo H."/>
            <person name="Hirono I."/>
            <person name="Nakayasu C."/>
        </authorList>
    </citation>
    <scope>NUCLEOTIDE SEQUENCE [LARGE SCALE GENOMIC DNA]</scope>
    <source>
        <strain evidence="4 5">JBKA-6</strain>
    </source>
</reference>
<dbReference type="InterPro" id="IPR017932">
    <property type="entry name" value="GATase_2_dom"/>
</dbReference>
<sequence>MSDNIKHECGIALARFFKPLSYYREKYQTCFYGIKKMNLLMGKQHNRGQDGAGIAGIKLNVNPGDRYIYRTRSNSESPIKGVFDTVYKEIDKILSKNPDKINDVNWLEANIPSLCHMYLGHIRYGTFGNNDLDSVHPFLRENNWKTRNIVIGGNFNMTNVSELFKTLVEIGQYPKKKSDTVTIMENIGHFLDEENDFIYQKYKGSNTKKEISSIISREMDVERVLKRASKKWDGGYVIAGMFGHGDSFVMRDPNGIRPAYYYRDEEMVVVASERPAIQTAFGLPFEKIEELPRGSAIIIKENNEVYITEIKKPEEHKACSFERIYFSRGNDGEIYKERKSLGKRLLPQTLKSIDSDVGNTIFSYIPNTSEVAFLGMIEGVNDYLNEWKRSEILKLSDLKNTEKIDDILKIKPRVEKIAIKDAKLRSFITQDIGRKEMVAHIYDTTYGVVDNTNNLVVLDDSIVRGTTLRNSIIKILDKLNPKKIIILSSAPQIRYPDCYGIDMAKLEDFVAFRAAVKLLEENGQSSLLKDVYDKCLEQVDLPDCEIINYVKKVYEPFSVDQISSKIAELISYNGIKAKVEVIYQTIDNLHEACPHNRGDWYFTGDYPTPGGNRVVNRSFINFIERKNERAY</sequence>
<dbReference type="AlphaFoldDB" id="A0A1J1E2Y4"/>
<dbReference type="InterPro" id="IPR029057">
    <property type="entry name" value="PRTase-like"/>
</dbReference>